<dbReference type="Pfam" id="PF12706">
    <property type="entry name" value="Lactamase_B_2"/>
    <property type="match status" value="1"/>
</dbReference>
<protein>
    <submittedName>
        <fullName evidence="2">Phosphoribosyl 1,2-cyclic phosphodiesterase</fullName>
    </submittedName>
</protein>
<evidence type="ECO:0000259" key="1">
    <source>
        <dbReference type="SMART" id="SM00849"/>
    </source>
</evidence>
<comment type="caution">
    <text evidence="2">The sequence shown here is derived from an EMBL/GenBank/DDBJ whole genome shotgun (WGS) entry which is preliminary data.</text>
</comment>
<feature type="domain" description="Metallo-beta-lactamase" evidence="1">
    <location>
        <begin position="6"/>
        <end position="181"/>
    </location>
</feature>
<dbReference type="PANTHER" id="PTHR42663">
    <property type="entry name" value="HYDROLASE C777.06C-RELATED-RELATED"/>
    <property type="match status" value="1"/>
</dbReference>
<keyword evidence="3" id="KW-1185">Reference proteome</keyword>
<evidence type="ECO:0000313" key="3">
    <source>
        <dbReference type="Proteomes" id="UP000254925"/>
    </source>
</evidence>
<evidence type="ECO:0000313" key="2">
    <source>
        <dbReference type="EMBL" id="RDI62124.1"/>
    </source>
</evidence>
<organism evidence="2 3">
    <name type="scientific">Microvirga subterranea</name>
    <dbReference type="NCBI Taxonomy" id="186651"/>
    <lineage>
        <taxon>Bacteria</taxon>
        <taxon>Pseudomonadati</taxon>
        <taxon>Pseudomonadota</taxon>
        <taxon>Alphaproteobacteria</taxon>
        <taxon>Hyphomicrobiales</taxon>
        <taxon>Methylobacteriaceae</taxon>
        <taxon>Microvirga</taxon>
    </lineage>
</organism>
<name>A0A370HYT5_9HYPH</name>
<dbReference type="InterPro" id="IPR001279">
    <property type="entry name" value="Metallo-B-lactamas"/>
</dbReference>
<dbReference type="SUPFAM" id="SSF56281">
    <property type="entry name" value="Metallo-hydrolase/oxidoreductase"/>
    <property type="match status" value="1"/>
</dbReference>
<dbReference type="PANTHER" id="PTHR42663:SF4">
    <property type="entry name" value="SLL1036 PROTEIN"/>
    <property type="match status" value="1"/>
</dbReference>
<dbReference type="CDD" id="cd07715">
    <property type="entry name" value="TaR3-like_MBL-fold"/>
    <property type="match status" value="1"/>
</dbReference>
<reference evidence="2 3" key="1">
    <citation type="submission" date="2018-07" db="EMBL/GenBank/DDBJ databases">
        <title>Genomic Encyclopedia of Type Strains, Phase IV (KMG-IV): sequencing the most valuable type-strain genomes for metagenomic binning, comparative biology and taxonomic classification.</title>
        <authorList>
            <person name="Goeker M."/>
        </authorList>
    </citation>
    <scope>NUCLEOTIDE SEQUENCE [LARGE SCALE GENOMIC DNA]</scope>
    <source>
        <strain evidence="2 3">DSM 14364</strain>
    </source>
</reference>
<dbReference type="Gene3D" id="3.60.15.10">
    <property type="entry name" value="Ribonuclease Z/Hydroxyacylglutathione hydrolase-like"/>
    <property type="match status" value="1"/>
</dbReference>
<gene>
    <name evidence="2" type="ORF">DES45_101391</name>
</gene>
<proteinExistence type="predicted"/>
<dbReference type="AlphaFoldDB" id="A0A370HYT5"/>
<accession>A0A370HYT5</accession>
<dbReference type="InterPro" id="IPR036866">
    <property type="entry name" value="RibonucZ/Hydroxyglut_hydro"/>
</dbReference>
<dbReference type="SMART" id="SM00849">
    <property type="entry name" value="Lactamase_B"/>
    <property type="match status" value="1"/>
</dbReference>
<dbReference type="Proteomes" id="UP000254925">
    <property type="component" value="Unassembled WGS sequence"/>
</dbReference>
<sequence>MEFGGHTPCVEIRCGERLFIVDAGTGLSALGAQLGPSAPKDIDILLSHLHLDHIGGLPFFKPALLGQDRVIRTYCGNLEGDSAMASLDRLFAPPLFPVRLGQLPARFEHHGFKAGQPLVFDDGARVETCLLNHPGGATGYRFRHRNRSVCYISDVEHSEPWPDTDLVAFIRDADLVIYDGMFCDSEYTNCRGWGHSTWQKGVELVQTAGAKALAIFHLYPGHDDAFLKICEAEMQKNMPTAFVARERQLVTLEAEEEPAAAAAEPKAVLAKA</sequence>
<dbReference type="EMBL" id="QQBB01000001">
    <property type="protein sequence ID" value="RDI62124.1"/>
    <property type="molecule type" value="Genomic_DNA"/>
</dbReference>